<feature type="non-terminal residue" evidence="2">
    <location>
        <position position="96"/>
    </location>
</feature>
<dbReference type="STRING" id="1123349.SAMN02744037_02529"/>
<evidence type="ECO:0000313" key="3">
    <source>
        <dbReference type="Proteomes" id="UP000242497"/>
    </source>
</evidence>
<organism evidence="2 3">
    <name type="scientific">Tepidibacter formicigenes DSM 15518</name>
    <dbReference type="NCBI Taxonomy" id="1123349"/>
    <lineage>
        <taxon>Bacteria</taxon>
        <taxon>Bacillati</taxon>
        <taxon>Bacillota</taxon>
        <taxon>Clostridia</taxon>
        <taxon>Peptostreptococcales</taxon>
        <taxon>Peptostreptococcaceae</taxon>
        <taxon>Tepidibacter</taxon>
    </lineage>
</organism>
<dbReference type="Pfam" id="PF14319">
    <property type="entry name" value="Zn_Tnp_IS91"/>
    <property type="match status" value="1"/>
</dbReference>
<dbReference type="Proteomes" id="UP000242497">
    <property type="component" value="Unassembled WGS sequence"/>
</dbReference>
<keyword evidence="3" id="KW-1185">Reference proteome</keyword>
<evidence type="ECO:0000313" key="2">
    <source>
        <dbReference type="EMBL" id="SHK52609.1"/>
    </source>
</evidence>
<feature type="domain" description="Transposase zinc-binding" evidence="1">
    <location>
        <begin position="9"/>
        <end position="95"/>
    </location>
</feature>
<accession>A0A1M6T6X8</accession>
<dbReference type="RefSeq" id="WP_200773969.1">
    <property type="nucleotide sequence ID" value="NZ_FRAE01000085.1"/>
</dbReference>
<reference evidence="3" key="1">
    <citation type="submission" date="2016-11" db="EMBL/GenBank/DDBJ databases">
        <authorList>
            <person name="Varghese N."/>
            <person name="Submissions S."/>
        </authorList>
    </citation>
    <scope>NUCLEOTIDE SEQUENCE [LARGE SCALE GENOMIC DNA]</scope>
    <source>
        <strain evidence="3">DSM 15518</strain>
    </source>
</reference>
<evidence type="ECO:0000259" key="1">
    <source>
        <dbReference type="Pfam" id="PF14319"/>
    </source>
</evidence>
<name>A0A1M6T6X8_9FIRM</name>
<gene>
    <name evidence="2" type="ORF">SAMN02744037_02529</name>
</gene>
<dbReference type="EMBL" id="FRAE01000085">
    <property type="protein sequence ID" value="SHK52609.1"/>
    <property type="molecule type" value="Genomic_DNA"/>
</dbReference>
<proteinExistence type="predicted"/>
<sequence length="96" mass="11331">MTKVTLKKILQDNWQNFLKKKIKRIPKVIRADVIETVEKAMDCGRLEKGYTEYMCLECMESKRVGFTCKSKFCTRCGRIYVSKWVEKQEANILDIT</sequence>
<dbReference type="InterPro" id="IPR026889">
    <property type="entry name" value="Zn_Tnp"/>
</dbReference>
<dbReference type="AlphaFoldDB" id="A0A1M6T6X8"/>
<protein>
    <submittedName>
        <fullName evidence="2">Transposase zinc-binding domain-containing protein</fullName>
    </submittedName>
</protein>